<comment type="caution">
    <text evidence="1">The sequence shown here is derived from an EMBL/GenBank/DDBJ whole genome shotgun (WGS) entry which is preliminary data.</text>
</comment>
<protein>
    <submittedName>
        <fullName evidence="1">Uncharacterized protein</fullName>
    </submittedName>
</protein>
<proteinExistence type="predicted"/>
<name>A0AAV3H8Z9_ECOLX</name>
<evidence type="ECO:0000313" key="2">
    <source>
        <dbReference type="Proteomes" id="UP000006789"/>
    </source>
</evidence>
<reference evidence="1 2" key="1">
    <citation type="submission" date="2012-06" db="EMBL/GenBank/DDBJ databases">
        <title>Genomic anatomy of Escherichia coli O157:H7 outbreaks.</title>
        <authorList>
            <person name="Eppinger M."/>
            <person name="Daugherty S."/>
            <person name="Agrawal S."/>
            <person name="Galens K."/>
            <person name="Tallon L."/>
            <person name="Shefchek K."/>
            <person name="Parankush S."/>
            <person name="Cebula T.A."/>
            <person name="Feng P."/>
            <person name="Soderlund R."/>
            <person name="Mammel M.K."/>
            <person name="DebRoy C."/>
            <person name="Dudley E.G."/>
            <person name="Tarr P.I."/>
            <person name="Fraser-Liggett C."/>
            <person name="Ravel J."/>
        </authorList>
    </citation>
    <scope>NUCLEOTIDE SEQUENCE [LARGE SCALE GENOMIC DNA]</scope>
    <source>
        <strain evidence="1 2">EC1870</strain>
    </source>
</reference>
<sequence length="41" mass="4434">MEWLTVGCIGCTVLSDIFPTPEDNHSARTPKAFAISTILVV</sequence>
<gene>
    <name evidence="1" type="ORF">ECEC1870_3074</name>
</gene>
<accession>A0AAV3H8Z9</accession>
<dbReference type="EMBL" id="AMVG01000457">
    <property type="protein sequence ID" value="EKJ42188.1"/>
    <property type="molecule type" value="Genomic_DNA"/>
</dbReference>
<evidence type="ECO:0000313" key="1">
    <source>
        <dbReference type="EMBL" id="EKJ42188.1"/>
    </source>
</evidence>
<dbReference type="AlphaFoldDB" id="A0AAV3H8Z9"/>
<organism evidence="1 2">
    <name type="scientific">Escherichia coli EC1870</name>
    <dbReference type="NCBI Taxonomy" id="1005554"/>
    <lineage>
        <taxon>Bacteria</taxon>
        <taxon>Pseudomonadati</taxon>
        <taxon>Pseudomonadota</taxon>
        <taxon>Gammaproteobacteria</taxon>
        <taxon>Enterobacterales</taxon>
        <taxon>Enterobacteriaceae</taxon>
        <taxon>Escherichia</taxon>
    </lineage>
</organism>
<dbReference type="Proteomes" id="UP000006789">
    <property type="component" value="Unassembled WGS sequence"/>
</dbReference>